<accession>A0ABM8D2G4</accession>
<proteinExistence type="predicted"/>
<reference evidence="3 4" key="1">
    <citation type="submission" date="2022-11" db="EMBL/GenBank/DDBJ databases">
        <title>Genome Sequencing of Nocardia sp. ON39_IFM12276 and assembly.</title>
        <authorList>
            <person name="Shimojima M."/>
            <person name="Toyokawa M."/>
            <person name="Uesaka K."/>
        </authorList>
    </citation>
    <scope>NUCLEOTIDE SEQUENCE [LARGE SCALE GENOMIC DNA]</scope>
    <source>
        <strain evidence="3 4">IFM 12276</strain>
    </source>
</reference>
<evidence type="ECO:0000256" key="2">
    <source>
        <dbReference type="SAM" id="Phobius"/>
    </source>
</evidence>
<evidence type="ECO:0000313" key="3">
    <source>
        <dbReference type="EMBL" id="BDU01521.1"/>
    </source>
</evidence>
<sequence length="167" mass="17285">MPPLPPRDRDDEPHRLYHSGAAAFVGLCVGVLLLVVSGCLLVDHPTQTAAATSTTAVRTSTPTSTAPSSTARTTPSVAAAPPVRTGIGITFGKVISNDGTTMVVRNAFTSSSLEVRADANTKVNVLVAKRASDIRVGAIVAVYGRQYPDQTIVAEFITGISIGGPTR</sequence>
<keyword evidence="2" id="KW-0812">Transmembrane</keyword>
<organism evidence="3 4">
    <name type="scientific">Nocardia sputorum</name>
    <dbReference type="NCBI Taxonomy" id="2984338"/>
    <lineage>
        <taxon>Bacteria</taxon>
        <taxon>Bacillati</taxon>
        <taxon>Actinomycetota</taxon>
        <taxon>Actinomycetes</taxon>
        <taxon>Mycobacteriales</taxon>
        <taxon>Nocardiaceae</taxon>
        <taxon>Nocardia</taxon>
    </lineage>
</organism>
<name>A0ABM8D2G4_9NOCA</name>
<dbReference type="Proteomes" id="UP001317870">
    <property type="component" value="Chromosome"/>
</dbReference>
<dbReference type="EMBL" id="AP026978">
    <property type="protein sequence ID" value="BDU01521.1"/>
    <property type="molecule type" value="Genomic_DNA"/>
</dbReference>
<protein>
    <recommendedName>
        <fullName evidence="5">DUF5666 domain-containing protein</fullName>
    </recommendedName>
</protein>
<feature type="region of interest" description="Disordered" evidence="1">
    <location>
        <begin position="50"/>
        <end position="78"/>
    </location>
</feature>
<evidence type="ECO:0008006" key="5">
    <source>
        <dbReference type="Google" id="ProtNLM"/>
    </source>
</evidence>
<gene>
    <name evidence="3" type="ORF">IFM12276_45490</name>
</gene>
<evidence type="ECO:0000313" key="4">
    <source>
        <dbReference type="Proteomes" id="UP001317870"/>
    </source>
</evidence>
<feature type="transmembrane region" description="Helical" evidence="2">
    <location>
        <begin position="20"/>
        <end position="42"/>
    </location>
</feature>
<keyword evidence="2" id="KW-0472">Membrane</keyword>
<evidence type="ECO:0000256" key="1">
    <source>
        <dbReference type="SAM" id="MobiDB-lite"/>
    </source>
</evidence>
<dbReference type="RefSeq" id="WP_281874666.1">
    <property type="nucleotide sequence ID" value="NZ_AP026978.1"/>
</dbReference>
<keyword evidence="2" id="KW-1133">Transmembrane helix</keyword>
<keyword evidence="4" id="KW-1185">Reference proteome</keyword>